<comment type="subcellular location">
    <subcellularLocation>
        <location evidence="1">Membrane</location>
        <topology evidence="1">Multi-pass membrane protein</topology>
    </subcellularLocation>
</comment>
<feature type="transmembrane region" description="Helical" evidence="8">
    <location>
        <begin position="557"/>
        <end position="577"/>
    </location>
</feature>
<feature type="compositionally biased region" description="Polar residues" evidence="7">
    <location>
        <begin position="688"/>
        <end position="707"/>
    </location>
</feature>
<dbReference type="GO" id="GO:0016020">
    <property type="term" value="C:membrane"/>
    <property type="evidence" value="ECO:0007669"/>
    <property type="project" value="UniProtKB-SubCell"/>
</dbReference>
<dbReference type="PaxDb" id="55529-EKX48509"/>
<evidence type="ECO:0000259" key="9">
    <source>
        <dbReference type="PROSITE" id="PS50222"/>
    </source>
</evidence>
<dbReference type="RefSeq" id="XP_005835489.1">
    <property type="nucleotide sequence ID" value="XM_005835432.1"/>
</dbReference>
<evidence type="ECO:0000256" key="5">
    <source>
        <dbReference type="ARBA" id="ARBA00023136"/>
    </source>
</evidence>
<keyword evidence="12" id="KW-1185">Reference proteome</keyword>
<organism evidence="10">
    <name type="scientific">Guillardia theta (strain CCMP2712)</name>
    <name type="common">Cryptophyte</name>
    <dbReference type="NCBI Taxonomy" id="905079"/>
    <lineage>
        <taxon>Eukaryota</taxon>
        <taxon>Cryptophyceae</taxon>
        <taxon>Pyrenomonadales</taxon>
        <taxon>Geminigeraceae</taxon>
        <taxon>Guillardia</taxon>
    </lineage>
</organism>
<reference evidence="10 12" key="1">
    <citation type="journal article" date="2012" name="Nature">
        <title>Algal genomes reveal evolutionary mosaicism and the fate of nucleomorphs.</title>
        <authorList>
            <consortium name="DOE Joint Genome Institute"/>
            <person name="Curtis B.A."/>
            <person name="Tanifuji G."/>
            <person name="Burki F."/>
            <person name="Gruber A."/>
            <person name="Irimia M."/>
            <person name="Maruyama S."/>
            <person name="Arias M.C."/>
            <person name="Ball S.G."/>
            <person name="Gile G.H."/>
            <person name="Hirakawa Y."/>
            <person name="Hopkins J.F."/>
            <person name="Kuo A."/>
            <person name="Rensing S.A."/>
            <person name="Schmutz J."/>
            <person name="Symeonidi A."/>
            <person name="Elias M."/>
            <person name="Eveleigh R.J."/>
            <person name="Herman E.K."/>
            <person name="Klute M.J."/>
            <person name="Nakayama T."/>
            <person name="Obornik M."/>
            <person name="Reyes-Prieto A."/>
            <person name="Armbrust E.V."/>
            <person name="Aves S.J."/>
            <person name="Beiko R.G."/>
            <person name="Coutinho P."/>
            <person name="Dacks J.B."/>
            <person name="Durnford D.G."/>
            <person name="Fast N.M."/>
            <person name="Green B.R."/>
            <person name="Grisdale C.J."/>
            <person name="Hempel F."/>
            <person name="Henrissat B."/>
            <person name="Hoppner M.P."/>
            <person name="Ishida K."/>
            <person name="Kim E."/>
            <person name="Koreny L."/>
            <person name="Kroth P.G."/>
            <person name="Liu Y."/>
            <person name="Malik S.B."/>
            <person name="Maier U.G."/>
            <person name="McRose D."/>
            <person name="Mock T."/>
            <person name="Neilson J.A."/>
            <person name="Onodera N.T."/>
            <person name="Poole A.M."/>
            <person name="Pritham E.J."/>
            <person name="Richards T.A."/>
            <person name="Rocap G."/>
            <person name="Roy S.W."/>
            <person name="Sarai C."/>
            <person name="Schaack S."/>
            <person name="Shirato S."/>
            <person name="Slamovits C.H."/>
            <person name="Spencer D.F."/>
            <person name="Suzuki S."/>
            <person name="Worden A.Z."/>
            <person name="Zauner S."/>
            <person name="Barry K."/>
            <person name="Bell C."/>
            <person name="Bharti A.K."/>
            <person name="Crow J.A."/>
            <person name="Grimwood J."/>
            <person name="Kramer R."/>
            <person name="Lindquist E."/>
            <person name="Lucas S."/>
            <person name="Salamov A."/>
            <person name="McFadden G.I."/>
            <person name="Lane C.E."/>
            <person name="Keeling P.J."/>
            <person name="Gray M.W."/>
            <person name="Grigoriev I.V."/>
            <person name="Archibald J.M."/>
        </authorList>
    </citation>
    <scope>NUCLEOTIDE SEQUENCE</scope>
    <source>
        <strain evidence="10 12">CCMP2712</strain>
    </source>
</reference>
<evidence type="ECO:0000256" key="4">
    <source>
        <dbReference type="ARBA" id="ARBA00022989"/>
    </source>
</evidence>
<gene>
    <name evidence="10" type="ORF">GUITHDRAFT_105655</name>
</gene>
<reference evidence="11" key="3">
    <citation type="submission" date="2016-03" db="UniProtKB">
        <authorList>
            <consortium name="EnsemblProtists"/>
        </authorList>
    </citation>
    <scope>IDENTIFICATION</scope>
</reference>
<feature type="transmembrane region" description="Helical" evidence="8">
    <location>
        <begin position="389"/>
        <end position="411"/>
    </location>
</feature>
<dbReference type="InterPro" id="IPR051223">
    <property type="entry name" value="Polycystin"/>
</dbReference>
<keyword evidence="6" id="KW-0175">Coiled coil</keyword>
<dbReference type="eggNOG" id="KOG3599">
    <property type="taxonomic scope" value="Eukaryota"/>
</dbReference>
<feature type="domain" description="EF-hand" evidence="9">
    <location>
        <begin position="43"/>
        <end position="70"/>
    </location>
</feature>
<dbReference type="OrthoDB" id="444119at2759"/>
<feature type="compositionally biased region" description="Basic and acidic residues" evidence="7">
    <location>
        <begin position="658"/>
        <end position="687"/>
    </location>
</feature>
<sequence length="770" mass="88584">MRVPKRIAAAAVHHQRIAKARADHDAEVEGVLEPESQPFHVLIFKKNDEDEDGFLDMSQVKVALSELALDDEQQKVAEMKFSEHEEALVSLETWEKVLLATFSNLVLENDAEEQELLRERFAIAGGFLIKPEDKIEDIAAKFRKRKVREFYLYLLFCMFFTRPVEQMFDLSKQSLDGTVFGCSFPITTYFKGFNDIGATEDFWVWMVQYLYTFNWYNGSEFLPDFQGTKWRYLYDNVVIQKPRLRQIRVLPVVIKRFNPNQDGSDICYPSYTSGDVDTSPWFGVELDSEGQVRDTVVEYQTSQQLKTASYTPPKMSGKTIAYEGGGHVIDFPLNATSQQFQAMMQRLKARGWTDRRTRVVFFDQVIYNAELNSFVSIRASFEFNPWGDVVLLILDIAVYTFVIVSAISTLIKLWKLRWKFFHSLLNQLDIVNYFFFLITGYYKINLYMSTYSLLSVAPKPEDPPRDFESFGWTYAQIGNWNGFNSLITWSKALVYLGLLHHVSLFLEPRERTGSDHSKKDGDGMIMRHREMNEEGEAEEEPSFNMLLRVISESSKNVSIFSLMFLIVLWAYAQTLYVCFGTDIVRAVNQYLGPLVSFSFLFICLFFMLNTFLALIMKSYQEVSKIKDEDSLSKEFAKGIFPFLNSISARLKGLAKKNKVNDENSKDPKDSTGTKDKKQAWPENDGKDQQAQQSTLPPSNASKPSTAQGKPDPKLLLTRQRTMYRREDDLVEVPLEALQQLTVSLNDLQGKVKSLSDRVRTAECAFLGKKI</sequence>
<keyword evidence="5 8" id="KW-0472">Membrane</keyword>
<dbReference type="Proteomes" id="UP000011087">
    <property type="component" value="Unassembled WGS sequence"/>
</dbReference>
<comment type="similarity">
    <text evidence="2">Belongs to the polycystin family.</text>
</comment>
<feature type="transmembrane region" description="Helical" evidence="8">
    <location>
        <begin position="597"/>
        <end position="616"/>
    </location>
</feature>
<protein>
    <recommendedName>
        <fullName evidence="9">EF-hand domain-containing protein</fullName>
    </recommendedName>
</protein>
<evidence type="ECO:0000256" key="7">
    <source>
        <dbReference type="SAM" id="MobiDB-lite"/>
    </source>
</evidence>
<dbReference type="GO" id="GO:0005509">
    <property type="term" value="F:calcium ion binding"/>
    <property type="evidence" value="ECO:0007669"/>
    <property type="project" value="InterPro"/>
</dbReference>
<feature type="coiled-coil region" evidence="6">
    <location>
        <begin position="737"/>
        <end position="764"/>
    </location>
</feature>
<name>L1JK30_GUITC</name>
<evidence type="ECO:0000256" key="3">
    <source>
        <dbReference type="ARBA" id="ARBA00022692"/>
    </source>
</evidence>
<dbReference type="HOGENOM" id="CLU_363099_0_0_1"/>
<evidence type="ECO:0000256" key="2">
    <source>
        <dbReference type="ARBA" id="ARBA00007200"/>
    </source>
</evidence>
<dbReference type="InterPro" id="IPR046791">
    <property type="entry name" value="Polycystin_dom"/>
</dbReference>
<reference evidence="12" key="2">
    <citation type="submission" date="2012-11" db="EMBL/GenBank/DDBJ databases">
        <authorList>
            <person name="Kuo A."/>
            <person name="Curtis B.A."/>
            <person name="Tanifuji G."/>
            <person name="Burki F."/>
            <person name="Gruber A."/>
            <person name="Irimia M."/>
            <person name="Maruyama S."/>
            <person name="Arias M.C."/>
            <person name="Ball S.G."/>
            <person name="Gile G.H."/>
            <person name="Hirakawa Y."/>
            <person name="Hopkins J.F."/>
            <person name="Rensing S.A."/>
            <person name="Schmutz J."/>
            <person name="Symeonidi A."/>
            <person name="Elias M."/>
            <person name="Eveleigh R.J."/>
            <person name="Herman E.K."/>
            <person name="Klute M.J."/>
            <person name="Nakayama T."/>
            <person name="Obornik M."/>
            <person name="Reyes-Prieto A."/>
            <person name="Armbrust E.V."/>
            <person name="Aves S.J."/>
            <person name="Beiko R.G."/>
            <person name="Coutinho P."/>
            <person name="Dacks J.B."/>
            <person name="Durnford D.G."/>
            <person name="Fast N.M."/>
            <person name="Green B.R."/>
            <person name="Grisdale C."/>
            <person name="Hempe F."/>
            <person name="Henrissat B."/>
            <person name="Hoppner M.P."/>
            <person name="Ishida K.-I."/>
            <person name="Kim E."/>
            <person name="Koreny L."/>
            <person name="Kroth P.G."/>
            <person name="Liu Y."/>
            <person name="Malik S.-B."/>
            <person name="Maier U.G."/>
            <person name="McRose D."/>
            <person name="Mock T."/>
            <person name="Neilson J.A."/>
            <person name="Onodera N.T."/>
            <person name="Poole A.M."/>
            <person name="Pritham E.J."/>
            <person name="Richards T.A."/>
            <person name="Rocap G."/>
            <person name="Roy S.W."/>
            <person name="Sarai C."/>
            <person name="Schaack S."/>
            <person name="Shirato S."/>
            <person name="Slamovits C.H."/>
            <person name="Spencer D.F."/>
            <person name="Suzuki S."/>
            <person name="Worden A.Z."/>
            <person name="Zauner S."/>
            <person name="Barry K."/>
            <person name="Bell C."/>
            <person name="Bharti A.K."/>
            <person name="Crow J.A."/>
            <person name="Grimwood J."/>
            <person name="Kramer R."/>
            <person name="Lindquist E."/>
            <person name="Lucas S."/>
            <person name="Salamov A."/>
            <person name="McFadden G.I."/>
            <person name="Lane C.E."/>
            <person name="Keeling P.J."/>
            <person name="Gray M.W."/>
            <person name="Grigoriev I.V."/>
            <person name="Archibald J.M."/>
        </authorList>
    </citation>
    <scope>NUCLEOTIDE SEQUENCE</scope>
    <source>
        <strain evidence="12">CCMP2712</strain>
    </source>
</reference>
<evidence type="ECO:0000313" key="11">
    <source>
        <dbReference type="EnsemblProtists" id="EKX48509"/>
    </source>
</evidence>
<evidence type="ECO:0000313" key="12">
    <source>
        <dbReference type="Proteomes" id="UP000011087"/>
    </source>
</evidence>
<dbReference type="EnsemblProtists" id="EKX48509">
    <property type="protein sequence ID" value="EKX48509"/>
    <property type="gene ID" value="GUITHDRAFT_105655"/>
</dbReference>
<dbReference type="InterPro" id="IPR002048">
    <property type="entry name" value="EF_hand_dom"/>
</dbReference>
<proteinExistence type="inferred from homology"/>
<dbReference type="Gene3D" id="1.10.287.70">
    <property type="match status" value="1"/>
</dbReference>
<accession>L1JK30</accession>
<dbReference type="PANTHER" id="PTHR10877">
    <property type="entry name" value="POLYCYSTIN FAMILY MEMBER"/>
    <property type="match status" value="1"/>
</dbReference>
<dbReference type="GeneID" id="17305224"/>
<keyword evidence="3 8" id="KW-0812">Transmembrane</keyword>
<dbReference type="AlphaFoldDB" id="L1JK30"/>
<evidence type="ECO:0000256" key="8">
    <source>
        <dbReference type="SAM" id="Phobius"/>
    </source>
</evidence>
<dbReference type="PROSITE" id="PS50222">
    <property type="entry name" value="EF_HAND_2"/>
    <property type="match status" value="1"/>
</dbReference>
<evidence type="ECO:0000256" key="1">
    <source>
        <dbReference type="ARBA" id="ARBA00004141"/>
    </source>
</evidence>
<dbReference type="KEGG" id="gtt:GUITHDRAFT_105655"/>
<evidence type="ECO:0000313" key="10">
    <source>
        <dbReference type="EMBL" id="EKX48509.1"/>
    </source>
</evidence>
<dbReference type="EMBL" id="JH992985">
    <property type="protein sequence ID" value="EKX48509.1"/>
    <property type="molecule type" value="Genomic_DNA"/>
</dbReference>
<feature type="region of interest" description="Disordered" evidence="7">
    <location>
        <begin position="657"/>
        <end position="715"/>
    </location>
</feature>
<dbReference type="Pfam" id="PF20519">
    <property type="entry name" value="Polycystin_dom"/>
    <property type="match status" value="1"/>
</dbReference>
<keyword evidence="4 8" id="KW-1133">Transmembrane helix</keyword>
<evidence type="ECO:0000256" key="6">
    <source>
        <dbReference type="SAM" id="Coils"/>
    </source>
</evidence>
<dbReference type="PANTHER" id="PTHR10877:SF183">
    <property type="entry name" value="AT14535P-RELATED"/>
    <property type="match status" value="1"/>
</dbReference>